<proteinExistence type="predicted"/>
<organism evidence="16 17">
    <name type="scientific">Nematostella vectensis</name>
    <name type="common">Starlet sea anemone</name>
    <dbReference type="NCBI Taxonomy" id="45351"/>
    <lineage>
        <taxon>Eukaryota</taxon>
        <taxon>Metazoa</taxon>
        <taxon>Cnidaria</taxon>
        <taxon>Anthozoa</taxon>
        <taxon>Hexacorallia</taxon>
        <taxon>Actiniaria</taxon>
        <taxon>Edwardsiidae</taxon>
        <taxon>Nematostella</taxon>
    </lineage>
</organism>
<evidence type="ECO:0000256" key="7">
    <source>
        <dbReference type="ARBA" id="ARBA00022989"/>
    </source>
</evidence>
<evidence type="ECO:0000256" key="13">
    <source>
        <dbReference type="SAM" id="MobiDB-lite"/>
    </source>
</evidence>
<dbReference type="PhylomeDB" id="A7SF11"/>
<feature type="transmembrane region" description="Helical" evidence="14">
    <location>
        <begin position="90"/>
        <end position="113"/>
    </location>
</feature>
<dbReference type="EMBL" id="DS469641">
    <property type="protein sequence ID" value="EDO37671.1"/>
    <property type="molecule type" value="Genomic_DNA"/>
</dbReference>
<evidence type="ECO:0000313" key="16">
    <source>
        <dbReference type="EMBL" id="EDO37671.1"/>
    </source>
</evidence>
<evidence type="ECO:0000256" key="3">
    <source>
        <dbReference type="ARBA" id="ARBA00022448"/>
    </source>
</evidence>
<keyword evidence="17" id="KW-1185">Reference proteome</keyword>
<keyword evidence="9" id="KW-0406">Ion transport</keyword>
<feature type="transmembrane region" description="Helical" evidence="14">
    <location>
        <begin position="125"/>
        <end position="143"/>
    </location>
</feature>
<dbReference type="GO" id="GO:0034702">
    <property type="term" value="C:monoatomic ion channel complex"/>
    <property type="evidence" value="ECO:0007669"/>
    <property type="project" value="UniProtKB-KW"/>
</dbReference>
<dbReference type="Proteomes" id="UP000001593">
    <property type="component" value="Unassembled WGS sequence"/>
</dbReference>
<dbReference type="GO" id="GO:0030171">
    <property type="term" value="F:voltage-gated proton channel activity"/>
    <property type="evidence" value="ECO:0000318"/>
    <property type="project" value="GO_Central"/>
</dbReference>
<keyword evidence="11" id="KW-0407">Ion channel</keyword>
<feature type="transmembrane region" description="Helical" evidence="14">
    <location>
        <begin position="51"/>
        <end position="78"/>
    </location>
</feature>
<keyword evidence="7 14" id="KW-1133">Transmembrane helix</keyword>
<evidence type="ECO:0000256" key="14">
    <source>
        <dbReference type="SAM" id="Phobius"/>
    </source>
</evidence>
<dbReference type="GO" id="GO:0005886">
    <property type="term" value="C:plasma membrane"/>
    <property type="evidence" value="ECO:0000318"/>
    <property type="project" value="GO_Central"/>
</dbReference>
<feature type="region of interest" description="Disordered" evidence="13">
    <location>
        <begin position="186"/>
        <end position="211"/>
    </location>
</feature>
<evidence type="ECO:0000256" key="1">
    <source>
        <dbReference type="ARBA" id="ARBA00004651"/>
    </source>
</evidence>
<evidence type="ECO:0000256" key="10">
    <source>
        <dbReference type="ARBA" id="ARBA00023136"/>
    </source>
</evidence>
<keyword evidence="8" id="KW-0175">Coiled coil</keyword>
<gene>
    <name evidence="16" type="ORF">NEMVEDRAFT_v1g211269</name>
</gene>
<evidence type="ECO:0000256" key="11">
    <source>
        <dbReference type="ARBA" id="ARBA00023303"/>
    </source>
</evidence>
<evidence type="ECO:0000256" key="6">
    <source>
        <dbReference type="ARBA" id="ARBA00022882"/>
    </source>
</evidence>
<feature type="domain" description="Ion transport" evidence="15">
    <location>
        <begin position="53"/>
        <end position="168"/>
    </location>
</feature>
<dbReference type="InterPro" id="IPR005821">
    <property type="entry name" value="Ion_trans_dom"/>
</dbReference>
<evidence type="ECO:0000256" key="5">
    <source>
        <dbReference type="ARBA" id="ARBA00022692"/>
    </source>
</evidence>
<evidence type="ECO:0000256" key="4">
    <source>
        <dbReference type="ARBA" id="ARBA00022475"/>
    </source>
</evidence>
<dbReference type="InParanoid" id="A7SF11"/>
<feature type="compositionally biased region" description="Basic and acidic residues" evidence="13">
    <location>
        <begin position="200"/>
        <end position="211"/>
    </location>
</feature>
<dbReference type="PANTHER" id="PTHR46480:SF1">
    <property type="entry name" value="VOLTAGE-GATED HYDROGEN CHANNEL 1"/>
    <property type="match status" value="1"/>
</dbReference>
<protein>
    <recommendedName>
        <fullName evidence="2">Voltage-gated hydrogen channel 1</fullName>
    </recommendedName>
    <alternativeName>
        <fullName evidence="12">Hydrogen voltage-gated channel 1</fullName>
    </alternativeName>
</protein>
<dbReference type="Gene3D" id="1.20.120.350">
    <property type="entry name" value="Voltage-gated potassium channels. Chain C"/>
    <property type="match status" value="1"/>
</dbReference>
<dbReference type="PANTHER" id="PTHR46480">
    <property type="entry name" value="F20B24.22"/>
    <property type="match status" value="1"/>
</dbReference>
<dbReference type="Pfam" id="PF00520">
    <property type="entry name" value="Ion_trans"/>
    <property type="match status" value="1"/>
</dbReference>
<dbReference type="OMA" id="VIKDETH"/>
<evidence type="ECO:0000259" key="15">
    <source>
        <dbReference type="Pfam" id="PF00520"/>
    </source>
</evidence>
<dbReference type="InterPro" id="IPR027359">
    <property type="entry name" value="Volt_channel_dom_sf"/>
</dbReference>
<accession>A7SF11</accession>
<evidence type="ECO:0000256" key="2">
    <source>
        <dbReference type="ARBA" id="ARBA00015897"/>
    </source>
</evidence>
<dbReference type="HOGENOM" id="CLU_1306165_0_0_1"/>
<dbReference type="GO" id="GO:1902600">
    <property type="term" value="P:proton transmembrane transport"/>
    <property type="evidence" value="ECO:0000318"/>
    <property type="project" value="GO_Central"/>
</dbReference>
<evidence type="ECO:0000256" key="9">
    <source>
        <dbReference type="ARBA" id="ARBA00023065"/>
    </source>
</evidence>
<keyword evidence="3" id="KW-0813">Transport</keyword>
<evidence type="ECO:0000256" key="8">
    <source>
        <dbReference type="ARBA" id="ARBA00023054"/>
    </source>
</evidence>
<dbReference type="InterPro" id="IPR031846">
    <property type="entry name" value="Hvcn1"/>
</dbReference>
<keyword evidence="6" id="KW-0851">Voltage-gated channel</keyword>
<keyword evidence="10 14" id="KW-0472">Membrane</keyword>
<reference evidence="16 17" key="1">
    <citation type="journal article" date="2007" name="Science">
        <title>Sea anemone genome reveals ancestral eumetazoan gene repertoire and genomic organization.</title>
        <authorList>
            <person name="Putnam N.H."/>
            <person name="Srivastava M."/>
            <person name="Hellsten U."/>
            <person name="Dirks B."/>
            <person name="Chapman J."/>
            <person name="Salamov A."/>
            <person name="Terry A."/>
            <person name="Shapiro H."/>
            <person name="Lindquist E."/>
            <person name="Kapitonov V.V."/>
            <person name="Jurka J."/>
            <person name="Genikhovich G."/>
            <person name="Grigoriev I.V."/>
            <person name="Lucas S.M."/>
            <person name="Steele R.E."/>
            <person name="Finnerty J.R."/>
            <person name="Technau U."/>
            <person name="Martindale M.Q."/>
            <person name="Rokhsar D.S."/>
        </authorList>
    </citation>
    <scope>NUCLEOTIDE SEQUENCE [LARGE SCALE GENOMIC DNA]</scope>
    <source>
        <strain evidence="17">CH2 X CH6</strain>
    </source>
</reference>
<keyword evidence="4" id="KW-1003">Cell membrane</keyword>
<dbReference type="AlphaFoldDB" id="A7SF11"/>
<evidence type="ECO:0000256" key="12">
    <source>
        <dbReference type="ARBA" id="ARBA00031989"/>
    </source>
</evidence>
<dbReference type="SUPFAM" id="SSF81324">
    <property type="entry name" value="Voltage-gated potassium channels"/>
    <property type="match status" value="1"/>
</dbReference>
<keyword evidence="5 14" id="KW-0812">Transmembrane</keyword>
<name>A7SF11_NEMVE</name>
<dbReference type="OrthoDB" id="427456at2759"/>
<comment type="subcellular location">
    <subcellularLocation>
        <location evidence="1">Cell membrane</location>
        <topology evidence="1">Multi-pass membrane protein</topology>
    </subcellularLocation>
</comment>
<dbReference type="KEGG" id="nve:5509210"/>
<evidence type="ECO:0000313" key="17">
    <source>
        <dbReference type="Proteomes" id="UP000001593"/>
    </source>
</evidence>
<sequence>MAEKVESVEQTAEDGKRQTFQNLNRRRSTKEWMQGGCGILRTSLGKMLTGITWQFTIILLVLVEVAINLVLMCISLNAINDSEQHFASRLLHFVGISILAIFALEVFLKLFALGIEYFKIEKLEIFDAVIVITALIVEILLSATHTSKAWKSLGFVIGLRLWRVCRVITNIIEFREELYELIDESDGRSKRPTSSATETLHTERESLHETK</sequence>